<name>A0A498Q4W4_9MYCO</name>
<accession>A0A498Q4W4</accession>
<evidence type="ECO:0000313" key="1">
    <source>
        <dbReference type="EMBL" id="VBA38850.1"/>
    </source>
</evidence>
<evidence type="ECO:0000313" key="2">
    <source>
        <dbReference type="Proteomes" id="UP000267289"/>
    </source>
</evidence>
<dbReference type="EMBL" id="UPHQ01000103">
    <property type="protein sequence ID" value="VBA38850.1"/>
    <property type="molecule type" value="Genomic_DNA"/>
</dbReference>
<keyword evidence="2" id="KW-1185">Reference proteome</keyword>
<dbReference type="RefSeq" id="WP_063469523.1">
    <property type="nucleotide sequence ID" value="NZ_UPHQ01000103.1"/>
</dbReference>
<dbReference type="OrthoDB" id="4747581at2"/>
<proteinExistence type="predicted"/>
<dbReference type="AlphaFoldDB" id="A0A498Q4W4"/>
<gene>
    <name evidence="1" type="ORF">LAUMK13_02313</name>
</gene>
<reference evidence="1 2" key="1">
    <citation type="submission" date="2018-09" db="EMBL/GenBank/DDBJ databases">
        <authorList>
            <person name="Tagini F."/>
        </authorList>
    </citation>
    <scope>NUCLEOTIDE SEQUENCE [LARGE SCALE GENOMIC DNA]</scope>
    <source>
        <strain evidence="1 2">MK13</strain>
    </source>
</reference>
<sequence>MNTTEKRWLDLNRAAADPATFVSPPGQLSAVRSTALSRLERVATGFIYHRRDADRLGGLYRPVNRCGVERCRD</sequence>
<dbReference type="Proteomes" id="UP000267289">
    <property type="component" value="Unassembled WGS sequence"/>
</dbReference>
<protein>
    <submittedName>
        <fullName evidence="1">Uncharacterized protein</fullName>
    </submittedName>
</protein>
<organism evidence="1 2">
    <name type="scientific">Mycobacterium innocens</name>
    <dbReference type="NCBI Taxonomy" id="2341083"/>
    <lineage>
        <taxon>Bacteria</taxon>
        <taxon>Bacillati</taxon>
        <taxon>Actinomycetota</taxon>
        <taxon>Actinomycetes</taxon>
        <taxon>Mycobacteriales</taxon>
        <taxon>Mycobacteriaceae</taxon>
        <taxon>Mycobacterium</taxon>
    </lineage>
</organism>